<gene>
    <name evidence="8" type="ORF">IAB27_04185</name>
</gene>
<evidence type="ECO:0000256" key="1">
    <source>
        <dbReference type="ARBA" id="ARBA00004651"/>
    </source>
</evidence>
<dbReference type="PIRSF" id="PIRSF018968">
    <property type="entry name" value="ABC_permease_BceB"/>
    <property type="match status" value="1"/>
</dbReference>
<evidence type="ECO:0000313" key="9">
    <source>
        <dbReference type="Proteomes" id="UP000886786"/>
    </source>
</evidence>
<keyword evidence="5 6" id="KW-0472">Membrane</keyword>
<dbReference type="Pfam" id="PF02687">
    <property type="entry name" value="FtsX"/>
    <property type="match status" value="2"/>
</dbReference>
<sequence>MLFKLSLKNIKKSFKDYAIYFLTLVLGVAIFYVFNAMDSQQAMLELNDAEKEIIGLMNEFLGGVSIFVAIVLGFLIIYASRFLIKRRKKEFGIYLTLGMGKRDVSKILLMETFIIGIISLVAGLIIGIIASQFMSIVVANLFEADMSEFTFVFSKAAAIKTIFYYVIIYLIVMIFNVFAVTKYKLIDLLNASKKGEKIKVRSLGLSVVIFLIAAVILGVAYYFATQRLDSLDLFGTSILLGIIGTFLLFFGISGFILKLVQSNKKLYLKNLNIFILRQINSKVNTTVFSMSIICLLLFFTITIFSSAWSINVSLKNDLQYGTPADVLVYTYSDAEGKTAKNILTKVGYNLDNFAEYTESYTYGFDTVTVGSLLTPILNDVQKDYPNLLVDNYLPVMTISDYNKIASFYGNQTYTLNEDEFILVADYEQMLQYENKALAKGVTIQIGDKTLHNKYKECVEGLLQMSGNKSNTGIVVVPDNIDISLSEITKNFLAANFKGDKDEANSELMSYMDEINGEGAVADTKIDIYTASTGLRAIMIFIGLYLGIIFLISSAAILALKELSDSSDNKEKYGMLRRIGVDDRKLNKALFIQIGIFFMLPLLVAIIHSVFGIMSASKIMESMSVTTNISSIAMTALLIIAIYGGYFIVTYFTSKRIINEKSE</sequence>
<reference evidence="8" key="2">
    <citation type="journal article" date="2021" name="PeerJ">
        <title>Extensive microbial diversity within the chicken gut microbiome revealed by metagenomics and culture.</title>
        <authorList>
            <person name="Gilroy R."/>
            <person name="Ravi A."/>
            <person name="Getino M."/>
            <person name="Pursley I."/>
            <person name="Horton D.L."/>
            <person name="Alikhan N.F."/>
            <person name="Baker D."/>
            <person name="Gharbi K."/>
            <person name="Hall N."/>
            <person name="Watson M."/>
            <person name="Adriaenssens E.M."/>
            <person name="Foster-Nyarko E."/>
            <person name="Jarju S."/>
            <person name="Secka A."/>
            <person name="Antonio M."/>
            <person name="Oren A."/>
            <person name="Chaudhuri R.R."/>
            <person name="La Ragione R."/>
            <person name="Hildebrand F."/>
            <person name="Pallen M.J."/>
        </authorList>
    </citation>
    <scope>NUCLEOTIDE SEQUENCE</scope>
    <source>
        <strain evidence="8">CHK147-3167</strain>
    </source>
</reference>
<feature type="transmembrane region" description="Helical" evidence="6">
    <location>
        <begin position="162"/>
        <end position="181"/>
    </location>
</feature>
<dbReference type="PANTHER" id="PTHR46795">
    <property type="entry name" value="ABC TRANSPORTER PERMEASE-RELATED-RELATED"/>
    <property type="match status" value="1"/>
</dbReference>
<evidence type="ECO:0000259" key="7">
    <source>
        <dbReference type="Pfam" id="PF02687"/>
    </source>
</evidence>
<keyword evidence="6" id="KW-0813">Transport</keyword>
<comment type="similarity">
    <text evidence="6">Belongs to the ABC-4 integral membrane protein family.</text>
</comment>
<feature type="transmembrane region" description="Helical" evidence="6">
    <location>
        <begin position="109"/>
        <end position="142"/>
    </location>
</feature>
<evidence type="ECO:0000256" key="4">
    <source>
        <dbReference type="ARBA" id="ARBA00022989"/>
    </source>
</evidence>
<comment type="caution">
    <text evidence="8">The sequence shown here is derived from an EMBL/GenBank/DDBJ whole genome shotgun (WGS) entry which is preliminary data.</text>
</comment>
<reference evidence="8" key="1">
    <citation type="submission" date="2020-10" db="EMBL/GenBank/DDBJ databases">
        <authorList>
            <person name="Gilroy R."/>
        </authorList>
    </citation>
    <scope>NUCLEOTIDE SEQUENCE</scope>
    <source>
        <strain evidence="8">CHK147-3167</strain>
    </source>
</reference>
<feature type="domain" description="ABC3 transporter permease C-terminal" evidence="7">
    <location>
        <begin position="546"/>
        <end position="644"/>
    </location>
</feature>
<dbReference type="InterPro" id="IPR027022">
    <property type="entry name" value="ABC_permease_BceB-typ"/>
</dbReference>
<evidence type="ECO:0000256" key="2">
    <source>
        <dbReference type="ARBA" id="ARBA00022475"/>
    </source>
</evidence>
<evidence type="ECO:0000256" key="6">
    <source>
        <dbReference type="PIRNR" id="PIRNR018968"/>
    </source>
</evidence>
<dbReference type="GO" id="GO:0055085">
    <property type="term" value="P:transmembrane transport"/>
    <property type="evidence" value="ECO:0007669"/>
    <property type="project" value="UniProtKB-UniRule"/>
</dbReference>
<dbReference type="InterPro" id="IPR003838">
    <property type="entry name" value="ABC3_permease_C"/>
</dbReference>
<dbReference type="GO" id="GO:0005886">
    <property type="term" value="C:plasma membrane"/>
    <property type="evidence" value="ECO:0007669"/>
    <property type="project" value="UniProtKB-SubCell"/>
</dbReference>
<feature type="transmembrane region" description="Helical" evidence="6">
    <location>
        <begin position="630"/>
        <end position="651"/>
    </location>
</feature>
<keyword evidence="2 6" id="KW-1003">Cell membrane</keyword>
<feature type="transmembrane region" description="Helical" evidence="6">
    <location>
        <begin position="17"/>
        <end position="34"/>
    </location>
</feature>
<dbReference type="Proteomes" id="UP000886786">
    <property type="component" value="Unassembled WGS sequence"/>
</dbReference>
<feature type="transmembrane region" description="Helical" evidence="6">
    <location>
        <begin position="60"/>
        <end position="79"/>
    </location>
</feature>
<dbReference type="PANTHER" id="PTHR46795:SF3">
    <property type="entry name" value="ABC TRANSPORTER PERMEASE"/>
    <property type="match status" value="1"/>
</dbReference>
<feature type="transmembrane region" description="Helical" evidence="6">
    <location>
        <begin position="589"/>
        <end position="610"/>
    </location>
</feature>
<evidence type="ECO:0000313" key="8">
    <source>
        <dbReference type="EMBL" id="HIQ90804.1"/>
    </source>
</evidence>
<feature type="transmembrane region" description="Helical" evidence="6">
    <location>
        <begin position="537"/>
        <end position="559"/>
    </location>
</feature>
<feature type="transmembrane region" description="Helical" evidence="6">
    <location>
        <begin position="236"/>
        <end position="260"/>
    </location>
</feature>
<feature type="transmembrane region" description="Helical" evidence="6">
    <location>
        <begin position="287"/>
        <end position="308"/>
    </location>
</feature>
<feature type="domain" description="ABC3 transporter permease C-terminal" evidence="7">
    <location>
        <begin position="64"/>
        <end position="179"/>
    </location>
</feature>
<protein>
    <submittedName>
        <fullName evidence="8">ABC transporter permease</fullName>
    </submittedName>
</protein>
<keyword evidence="3 6" id="KW-0812">Transmembrane</keyword>
<accession>A0A9D0ZR17</accession>
<comment type="subcellular location">
    <subcellularLocation>
        <location evidence="1 6">Cell membrane</location>
        <topology evidence="1 6">Multi-pass membrane protein</topology>
    </subcellularLocation>
</comment>
<name>A0A9D0ZR17_9FIRM</name>
<evidence type="ECO:0000256" key="3">
    <source>
        <dbReference type="ARBA" id="ARBA00022692"/>
    </source>
</evidence>
<dbReference type="EMBL" id="DVFV01000074">
    <property type="protein sequence ID" value="HIQ90804.1"/>
    <property type="molecule type" value="Genomic_DNA"/>
</dbReference>
<feature type="transmembrane region" description="Helical" evidence="6">
    <location>
        <begin position="202"/>
        <end position="224"/>
    </location>
</feature>
<dbReference type="InterPro" id="IPR052536">
    <property type="entry name" value="ABC-4_Integral_Memb_Prot"/>
</dbReference>
<dbReference type="AlphaFoldDB" id="A0A9D0ZR17"/>
<keyword evidence="4 6" id="KW-1133">Transmembrane helix</keyword>
<proteinExistence type="inferred from homology"/>
<evidence type="ECO:0000256" key="5">
    <source>
        <dbReference type="ARBA" id="ARBA00023136"/>
    </source>
</evidence>
<organism evidence="8 9">
    <name type="scientific">Candidatus Coprosoma intestinipullorum</name>
    <dbReference type="NCBI Taxonomy" id="2840752"/>
    <lineage>
        <taxon>Bacteria</taxon>
        <taxon>Bacillati</taxon>
        <taxon>Bacillota</taxon>
        <taxon>Bacillota incertae sedis</taxon>
        <taxon>Candidatus Coprosoma</taxon>
    </lineage>
</organism>